<dbReference type="AlphaFoldDB" id="A0AAV9ZSJ4"/>
<dbReference type="EMBL" id="JAWWNJ010000116">
    <property type="protein sequence ID" value="KAK6991672.1"/>
    <property type="molecule type" value="Genomic_DNA"/>
</dbReference>
<evidence type="ECO:0000313" key="1">
    <source>
        <dbReference type="EMBL" id="KAK6991672.1"/>
    </source>
</evidence>
<proteinExistence type="predicted"/>
<accession>A0AAV9ZSJ4</accession>
<comment type="caution">
    <text evidence="1">The sequence shown here is derived from an EMBL/GenBank/DDBJ whole genome shotgun (WGS) entry which is preliminary data.</text>
</comment>
<organism evidence="1 2">
    <name type="scientific">Favolaschia claudopus</name>
    <dbReference type="NCBI Taxonomy" id="2862362"/>
    <lineage>
        <taxon>Eukaryota</taxon>
        <taxon>Fungi</taxon>
        <taxon>Dikarya</taxon>
        <taxon>Basidiomycota</taxon>
        <taxon>Agaricomycotina</taxon>
        <taxon>Agaricomycetes</taxon>
        <taxon>Agaricomycetidae</taxon>
        <taxon>Agaricales</taxon>
        <taxon>Marasmiineae</taxon>
        <taxon>Mycenaceae</taxon>
        <taxon>Favolaschia</taxon>
    </lineage>
</organism>
<sequence length="124" mass="14320">MTLIFHTPLRLRQQTGYPEAAQIVQKGIDKLITYRNASSMYPPTPFRCLERYHTDLQNTPARPSGSNWADEILGMESPQRPAHRRSIEDEVRGYFAEAPYTLGSVQYWQENQLRHPTIFALAVD</sequence>
<gene>
    <name evidence="1" type="ORF">R3P38DRAFT_3227505</name>
</gene>
<name>A0AAV9ZSJ4_9AGAR</name>
<keyword evidence="2" id="KW-1185">Reference proteome</keyword>
<reference evidence="1 2" key="1">
    <citation type="journal article" date="2024" name="J Genomics">
        <title>Draft genome sequencing and assembly of Favolaschia claudopus CIRM-BRFM 2984 isolated from oak limbs.</title>
        <authorList>
            <person name="Navarro D."/>
            <person name="Drula E."/>
            <person name="Chaduli D."/>
            <person name="Cazenave R."/>
            <person name="Ahrendt S."/>
            <person name="Wang J."/>
            <person name="Lipzen A."/>
            <person name="Daum C."/>
            <person name="Barry K."/>
            <person name="Grigoriev I.V."/>
            <person name="Favel A."/>
            <person name="Rosso M.N."/>
            <person name="Martin F."/>
        </authorList>
    </citation>
    <scope>NUCLEOTIDE SEQUENCE [LARGE SCALE GENOMIC DNA]</scope>
    <source>
        <strain evidence="1 2">CIRM-BRFM 2984</strain>
    </source>
</reference>
<evidence type="ECO:0000313" key="2">
    <source>
        <dbReference type="Proteomes" id="UP001362999"/>
    </source>
</evidence>
<protein>
    <submittedName>
        <fullName evidence="1">Uncharacterized protein</fullName>
    </submittedName>
</protein>
<dbReference type="Proteomes" id="UP001362999">
    <property type="component" value="Unassembled WGS sequence"/>
</dbReference>